<keyword evidence="2" id="KW-1133">Transmembrane helix</keyword>
<evidence type="ECO:0000256" key="2">
    <source>
        <dbReference type="SAM" id="Phobius"/>
    </source>
</evidence>
<keyword evidence="4" id="KW-1185">Reference proteome</keyword>
<organism evidence="3 4">
    <name type="scientific">Heliocybe sulcata</name>
    <dbReference type="NCBI Taxonomy" id="5364"/>
    <lineage>
        <taxon>Eukaryota</taxon>
        <taxon>Fungi</taxon>
        <taxon>Dikarya</taxon>
        <taxon>Basidiomycota</taxon>
        <taxon>Agaricomycotina</taxon>
        <taxon>Agaricomycetes</taxon>
        <taxon>Gloeophyllales</taxon>
        <taxon>Gloeophyllaceae</taxon>
        <taxon>Heliocybe</taxon>
    </lineage>
</organism>
<feature type="transmembrane region" description="Helical" evidence="2">
    <location>
        <begin position="215"/>
        <end position="237"/>
    </location>
</feature>
<evidence type="ECO:0000313" key="3">
    <source>
        <dbReference type="EMBL" id="TFK47689.1"/>
    </source>
</evidence>
<feature type="transmembrane region" description="Helical" evidence="2">
    <location>
        <begin position="142"/>
        <end position="162"/>
    </location>
</feature>
<feature type="transmembrane region" description="Helical" evidence="2">
    <location>
        <begin position="6"/>
        <end position="24"/>
    </location>
</feature>
<feature type="region of interest" description="Disordered" evidence="1">
    <location>
        <begin position="276"/>
        <end position="298"/>
    </location>
</feature>
<dbReference type="OrthoDB" id="2742220at2759"/>
<evidence type="ECO:0000313" key="4">
    <source>
        <dbReference type="Proteomes" id="UP000305948"/>
    </source>
</evidence>
<feature type="transmembrane region" description="Helical" evidence="2">
    <location>
        <begin position="67"/>
        <end position="87"/>
    </location>
</feature>
<dbReference type="Proteomes" id="UP000305948">
    <property type="component" value="Unassembled WGS sequence"/>
</dbReference>
<feature type="transmembrane region" description="Helical" evidence="2">
    <location>
        <begin position="99"/>
        <end position="122"/>
    </location>
</feature>
<sequence length="315" mass="35112">MWPVFMGIYGYDFLLTFWFEWWLLTGKIPFRWPYVSYLMGRYSVLTSFFILNTINSGSKLEGCDARVHVLTIVIILGHACASFNLAIRTITIWQNQAIVFGIVMTLILSQWGILLMGAVRFLRTQSDPRLGCLVITPHSVQIILVYSMNVVVDVVVLVIGVLGLTRGDSDFRMWRLGDMRGILFAQGMSYFLVTSVVNAVSVVFAILNLNTVMDIMLSVPALVVSTIASCRCVTFLIQIYKSSRQTQTDGIAPASPQLPGNTEFTSAMELPRFSVTASSPSTRLPVQEPEGRSPTYLPPQYARIPCPTPLPEIQP</sequence>
<feature type="transmembrane region" description="Helical" evidence="2">
    <location>
        <begin position="183"/>
        <end position="209"/>
    </location>
</feature>
<keyword evidence="2" id="KW-0472">Membrane</keyword>
<accession>A0A5C3MQJ9</accession>
<evidence type="ECO:0000256" key="1">
    <source>
        <dbReference type="SAM" id="MobiDB-lite"/>
    </source>
</evidence>
<reference evidence="3 4" key="1">
    <citation type="journal article" date="2019" name="Nat. Ecol. Evol.">
        <title>Megaphylogeny resolves global patterns of mushroom evolution.</title>
        <authorList>
            <person name="Varga T."/>
            <person name="Krizsan K."/>
            <person name="Foldi C."/>
            <person name="Dima B."/>
            <person name="Sanchez-Garcia M."/>
            <person name="Sanchez-Ramirez S."/>
            <person name="Szollosi G.J."/>
            <person name="Szarkandi J.G."/>
            <person name="Papp V."/>
            <person name="Albert L."/>
            <person name="Andreopoulos W."/>
            <person name="Angelini C."/>
            <person name="Antonin V."/>
            <person name="Barry K.W."/>
            <person name="Bougher N.L."/>
            <person name="Buchanan P."/>
            <person name="Buyck B."/>
            <person name="Bense V."/>
            <person name="Catcheside P."/>
            <person name="Chovatia M."/>
            <person name="Cooper J."/>
            <person name="Damon W."/>
            <person name="Desjardin D."/>
            <person name="Finy P."/>
            <person name="Geml J."/>
            <person name="Haridas S."/>
            <person name="Hughes K."/>
            <person name="Justo A."/>
            <person name="Karasinski D."/>
            <person name="Kautmanova I."/>
            <person name="Kiss B."/>
            <person name="Kocsube S."/>
            <person name="Kotiranta H."/>
            <person name="LaButti K.M."/>
            <person name="Lechner B.E."/>
            <person name="Liimatainen K."/>
            <person name="Lipzen A."/>
            <person name="Lukacs Z."/>
            <person name="Mihaltcheva S."/>
            <person name="Morgado L.N."/>
            <person name="Niskanen T."/>
            <person name="Noordeloos M.E."/>
            <person name="Ohm R.A."/>
            <person name="Ortiz-Santana B."/>
            <person name="Ovrebo C."/>
            <person name="Racz N."/>
            <person name="Riley R."/>
            <person name="Savchenko A."/>
            <person name="Shiryaev A."/>
            <person name="Soop K."/>
            <person name="Spirin V."/>
            <person name="Szebenyi C."/>
            <person name="Tomsovsky M."/>
            <person name="Tulloss R.E."/>
            <person name="Uehling J."/>
            <person name="Grigoriev I.V."/>
            <person name="Vagvolgyi C."/>
            <person name="Papp T."/>
            <person name="Martin F.M."/>
            <person name="Miettinen O."/>
            <person name="Hibbett D.S."/>
            <person name="Nagy L.G."/>
        </authorList>
    </citation>
    <scope>NUCLEOTIDE SEQUENCE [LARGE SCALE GENOMIC DNA]</scope>
    <source>
        <strain evidence="3 4">OMC1185</strain>
    </source>
</reference>
<dbReference type="AlphaFoldDB" id="A0A5C3MQJ9"/>
<proteinExistence type="predicted"/>
<protein>
    <recommendedName>
        <fullName evidence="5">Transmembrane protein</fullName>
    </recommendedName>
</protein>
<name>A0A5C3MQJ9_9AGAM</name>
<evidence type="ECO:0008006" key="5">
    <source>
        <dbReference type="Google" id="ProtNLM"/>
    </source>
</evidence>
<gene>
    <name evidence="3" type="ORF">OE88DRAFT_1665251</name>
</gene>
<feature type="transmembrane region" description="Helical" evidence="2">
    <location>
        <begin position="36"/>
        <end position="55"/>
    </location>
</feature>
<dbReference type="EMBL" id="ML213522">
    <property type="protein sequence ID" value="TFK47689.1"/>
    <property type="molecule type" value="Genomic_DNA"/>
</dbReference>
<keyword evidence="2" id="KW-0812">Transmembrane</keyword>